<comment type="similarity">
    <text evidence="8">Belongs to the binding-protein-dependent transport system permease family.</text>
</comment>
<dbReference type="AlphaFoldDB" id="A0A553SS18"/>
<evidence type="ECO:0000256" key="8">
    <source>
        <dbReference type="RuleBase" id="RU363032"/>
    </source>
</evidence>
<dbReference type="Pfam" id="PF00528">
    <property type="entry name" value="BPD_transp_1"/>
    <property type="match status" value="1"/>
</dbReference>
<dbReference type="PROSITE" id="PS50928">
    <property type="entry name" value="ABC_TM1"/>
    <property type="match status" value="1"/>
</dbReference>
<dbReference type="GeneID" id="87618538"/>
<dbReference type="GO" id="GO:0043190">
    <property type="term" value="C:ATP-binding cassette (ABC) transporter complex"/>
    <property type="evidence" value="ECO:0007669"/>
    <property type="project" value="InterPro"/>
</dbReference>
<accession>A0A553SS18</accession>
<comment type="subcellular location">
    <subcellularLocation>
        <location evidence="1 8">Cell membrane</location>
        <topology evidence="1 8">Multi-pass membrane protein</topology>
    </subcellularLocation>
</comment>
<dbReference type="PANTHER" id="PTHR30614:SF0">
    <property type="entry name" value="L-CYSTINE TRANSPORT SYSTEM PERMEASE PROTEIN TCYL"/>
    <property type="match status" value="1"/>
</dbReference>
<dbReference type="InterPro" id="IPR000515">
    <property type="entry name" value="MetI-like"/>
</dbReference>
<feature type="transmembrane region" description="Helical" evidence="8">
    <location>
        <begin position="185"/>
        <end position="203"/>
    </location>
</feature>
<evidence type="ECO:0000256" key="1">
    <source>
        <dbReference type="ARBA" id="ARBA00004651"/>
    </source>
</evidence>
<dbReference type="InterPro" id="IPR043429">
    <property type="entry name" value="ArtM/GltK/GlnP/TcyL/YhdX-like"/>
</dbReference>
<evidence type="ECO:0000256" key="6">
    <source>
        <dbReference type="ARBA" id="ARBA00022989"/>
    </source>
</evidence>
<organism evidence="10 11">
    <name type="scientific">Niallia circulans</name>
    <name type="common">Bacillus circulans</name>
    <dbReference type="NCBI Taxonomy" id="1397"/>
    <lineage>
        <taxon>Bacteria</taxon>
        <taxon>Bacillati</taxon>
        <taxon>Bacillota</taxon>
        <taxon>Bacilli</taxon>
        <taxon>Bacillales</taxon>
        <taxon>Bacillaceae</taxon>
        <taxon>Niallia</taxon>
    </lineage>
</organism>
<evidence type="ECO:0000313" key="11">
    <source>
        <dbReference type="Proteomes" id="UP000319837"/>
    </source>
</evidence>
<dbReference type="SUPFAM" id="SSF161098">
    <property type="entry name" value="MetI-like"/>
    <property type="match status" value="1"/>
</dbReference>
<dbReference type="PANTHER" id="PTHR30614">
    <property type="entry name" value="MEMBRANE COMPONENT OF AMINO ACID ABC TRANSPORTER"/>
    <property type="match status" value="1"/>
</dbReference>
<dbReference type="InterPro" id="IPR035906">
    <property type="entry name" value="MetI-like_sf"/>
</dbReference>
<dbReference type="Gene3D" id="1.10.3720.10">
    <property type="entry name" value="MetI-like"/>
    <property type="match status" value="1"/>
</dbReference>
<evidence type="ECO:0000256" key="3">
    <source>
        <dbReference type="ARBA" id="ARBA00022475"/>
    </source>
</evidence>
<proteinExistence type="inferred from homology"/>
<dbReference type="CDD" id="cd06261">
    <property type="entry name" value="TM_PBP2"/>
    <property type="match status" value="1"/>
</dbReference>
<evidence type="ECO:0000256" key="4">
    <source>
        <dbReference type="ARBA" id="ARBA00022692"/>
    </source>
</evidence>
<dbReference type="GO" id="GO:0022857">
    <property type="term" value="F:transmembrane transporter activity"/>
    <property type="evidence" value="ECO:0007669"/>
    <property type="project" value="InterPro"/>
</dbReference>
<name>A0A553SS18_NIACI</name>
<gene>
    <name evidence="10" type="ORF">CEQ21_02260</name>
</gene>
<dbReference type="RefSeq" id="WP_144456848.1">
    <property type="nucleotide sequence ID" value="NZ_RIBP01000001.1"/>
</dbReference>
<keyword evidence="2 8" id="KW-0813">Transport</keyword>
<protein>
    <submittedName>
        <fullName evidence="10">Amino acid ABC transporter permease</fullName>
    </submittedName>
</protein>
<evidence type="ECO:0000256" key="5">
    <source>
        <dbReference type="ARBA" id="ARBA00022970"/>
    </source>
</evidence>
<feature type="transmembrane region" description="Helical" evidence="8">
    <location>
        <begin position="51"/>
        <end position="74"/>
    </location>
</feature>
<dbReference type="GO" id="GO:0006865">
    <property type="term" value="P:amino acid transport"/>
    <property type="evidence" value="ECO:0007669"/>
    <property type="project" value="UniProtKB-KW"/>
</dbReference>
<evidence type="ECO:0000256" key="7">
    <source>
        <dbReference type="ARBA" id="ARBA00023136"/>
    </source>
</evidence>
<dbReference type="InterPro" id="IPR010065">
    <property type="entry name" value="AA_ABC_transptr_permease_3TM"/>
</dbReference>
<keyword evidence="5" id="KW-0029">Amino-acid transport</keyword>
<keyword evidence="3" id="KW-1003">Cell membrane</keyword>
<feature type="transmembrane region" description="Helical" evidence="8">
    <location>
        <begin position="12"/>
        <end position="39"/>
    </location>
</feature>
<dbReference type="Proteomes" id="UP000319837">
    <property type="component" value="Unassembled WGS sequence"/>
</dbReference>
<reference evidence="11" key="1">
    <citation type="submission" date="2018-10" db="EMBL/GenBank/DDBJ databases">
        <title>FDA dAtabase for Regulatory Grade micrObial Sequences (FDA-ARGOS): Supporting development and validation of Infectious Disease Dx tests.</title>
        <authorList>
            <person name="Minogue T."/>
            <person name="Wolcott M."/>
            <person name="Wasieloski L."/>
            <person name="Aguilar W."/>
            <person name="Moore D."/>
            <person name="Tallon L."/>
            <person name="Sadzewicz L."/>
            <person name="Sengamalay N."/>
            <person name="Ott S."/>
            <person name="Godinez A."/>
            <person name="Nagaraj S."/>
            <person name="Vavikolanu K."/>
            <person name="Vyas G."/>
            <person name="Nadendla S."/>
            <person name="George J."/>
            <person name="Sichtig H."/>
        </authorList>
    </citation>
    <scope>NUCLEOTIDE SEQUENCE [LARGE SCALE GENOMIC DNA]</scope>
    <source>
        <strain evidence="11">FDAARGOS_343</strain>
    </source>
</reference>
<evidence type="ECO:0000259" key="9">
    <source>
        <dbReference type="PROSITE" id="PS50928"/>
    </source>
</evidence>
<dbReference type="EMBL" id="RIBP01000001">
    <property type="protein sequence ID" value="TRZ39790.1"/>
    <property type="molecule type" value="Genomic_DNA"/>
</dbReference>
<dbReference type="NCBIfam" id="TIGR01726">
    <property type="entry name" value="HEQRo_perm_3TM"/>
    <property type="match status" value="1"/>
</dbReference>
<evidence type="ECO:0000256" key="2">
    <source>
        <dbReference type="ARBA" id="ARBA00022448"/>
    </source>
</evidence>
<feature type="domain" description="ABC transmembrane type-1" evidence="9">
    <location>
        <begin position="17"/>
        <end position="204"/>
    </location>
</feature>
<evidence type="ECO:0000313" key="10">
    <source>
        <dbReference type="EMBL" id="TRZ39790.1"/>
    </source>
</evidence>
<comment type="caution">
    <text evidence="10">The sequence shown here is derived from an EMBL/GenBank/DDBJ whole genome shotgun (WGS) entry which is preliminary data.</text>
</comment>
<keyword evidence="4 8" id="KW-0812">Transmembrane</keyword>
<keyword evidence="7 8" id="KW-0472">Membrane</keyword>
<keyword evidence="6 8" id="KW-1133">Transmembrane helix</keyword>
<sequence>MDTSIITNGLPLLLQGAGITLLITVVSLILGTIVGYFFCLMRMSHNKIISGIAFIYIWIFRGIPLLILLFLLYYATPFGIRLTAIQAALIALTLNSAAYNAEYIRSGMLAVKKGQIEAAEAIGLTPFQVMMRIRIPQVIRIIIPPYISNATSFLKQTAQVSVITVPDLMMNAKNLYASTYSPMETLGAAAVLYLIMTSLLMILQSWSEKKLKISQNNS</sequence>